<dbReference type="Proteomes" id="UP000244912">
    <property type="component" value="Unassembled WGS sequence"/>
</dbReference>
<evidence type="ECO:0008006" key="3">
    <source>
        <dbReference type="Google" id="ProtNLM"/>
    </source>
</evidence>
<reference evidence="1 2" key="1">
    <citation type="submission" date="2018-03" db="EMBL/GenBank/DDBJ databases">
        <authorList>
            <person name="Keele B.F."/>
        </authorList>
    </citation>
    <scope>NUCLEOTIDE SEQUENCE [LARGE SCALE GENOMIC DNA]</scope>
    <source>
        <strain evidence="1 2">CECT 8504</strain>
    </source>
</reference>
<dbReference type="AlphaFoldDB" id="A0A2R8C0Q2"/>
<proteinExistence type="predicted"/>
<protein>
    <recommendedName>
        <fullName evidence="3">Chromosome partition protein Smc</fullName>
    </recommendedName>
</protein>
<dbReference type="EMBL" id="ONZF01000012">
    <property type="protein sequence ID" value="SPJ25939.1"/>
    <property type="molecule type" value="Genomic_DNA"/>
</dbReference>
<accession>A0A2R8C0Q2</accession>
<dbReference type="RefSeq" id="WP_108895658.1">
    <property type="nucleotide sequence ID" value="NZ_ONZF01000012.1"/>
</dbReference>
<dbReference type="OrthoDB" id="9984850at2"/>
<evidence type="ECO:0000313" key="2">
    <source>
        <dbReference type="Proteomes" id="UP000244912"/>
    </source>
</evidence>
<name>A0A2R8C0Q2_9RHOB</name>
<organism evidence="1 2">
    <name type="scientific">Palleronia abyssalis</name>
    <dbReference type="NCBI Taxonomy" id="1501240"/>
    <lineage>
        <taxon>Bacteria</taxon>
        <taxon>Pseudomonadati</taxon>
        <taxon>Pseudomonadota</taxon>
        <taxon>Alphaproteobacteria</taxon>
        <taxon>Rhodobacterales</taxon>
        <taxon>Roseobacteraceae</taxon>
        <taxon>Palleronia</taxon>
    </lineage>
</organism>
<evidence type="ECO:0000313" key="1">
    <source>
        <dbReference type="EMBL" id="SPJ25939.1"/>
    </source>
</evidence>
<gene>
    <name evidence="1" type="ORF">PAA8504_03795</name>
</gene>
<keyword evidence="2" id="KW-1185">Reference proteome</keyword>
<sequence length="140" mass="15891">MTIWNDPSPTPTLLNRLRYLFTKQEETHEQVLRNGDGIRNLQLLLDLFRHPDISMEELAQKLEATLEEVTRSAMLMADGMTEMRSQLTTLQAAADRRDREIADLLALARSRNAELAALRTELHDLTYHLGLDPASHAVTA</sequence>